<accession>Q6SKZ5</accession>
<dbReference type="EMBL" id="AY456189">
    <property type="protein sequence ID" value="AAS00878.1"/>
    <property type="molecule type" value="Genomic_DNA"/>
</dbReference>
<dbReference type="GO" id="GO:0031966">
    <property type="term" value="C:mitochondrial membrane"/>
    <property type="evidence" value="ECO:0007669"/>
    <property type="project" value="UniProtKB-SubCell"/>
</dbReference>
<proteinExistence type="inferred from homology"/>
<dbReference type="GO" id="GO:0016491">
    <property type="term" value="F:oxidoreductase activity"/>
    <property type="evidence" value="ECO:0007669"/>
    <property type="project" value="UniProtKB-KW"/>
</dbReference>
<evidence type="ECO:0000256" key="12">
    <source>
        <dbReference type="ARBA" id="ARBA00023128"/>
    </source>
</evidence>
<protein>
    <recommendedName>
        <fullName evidence="4">NADH-ubiquinone oxidoreductase chain 6</fullName>
        <ecNumber evidence="3">7.1.1.2</ecNumber>
    </recommendedName>
    <alternativeName>
        <fullName evidence="14">NADH dehydrogenase subunit 6</fullName>
    </alternativeName>
</protein>
<evidence type="ECO:0000313" key="17">
    <source>
        <dbReference type="EMBL" id="AAS00878.1"/>
    </source>
</evidence>
<evidence type="ECO:0000256" key="10">
    <source>
        <dbReference type="ARBA" id="ARBA00022989"/>
    </source>
</evidence>
<evidence type="ECO:0000256" key="15">
    <source>
        <dbReference type="ARBA" id="ARBA00049551"/>
    </source>
</evidence>
<comment type="similarity">
    <text evidence="2">Belongs to the complex I subunit 6 family.</text>
</comment>
<keyword evidence="10 16" id="KW-1133">Transmembrane helix</keyword>
<dbReference type="InterPro" id="IPR050269">
    <property type="entry name" value="ComplexI_Subunit6"/>
</dbReference>
<keyword evidence="5" id="KW-0813">Transport</keyword>
<evidence type="ECO:0000256" key="16">
    <source>
        <dbReference type="SAM" id="Phobius"/>
    </source>
</evidence>
<dbReference type="PANTHER" id="PTHR11435">
    <property type="entry name" value="NADH UBIQUINONE OXIDOREDUCTASE SUBUNIT ND6"/>
    <property type="match status" value="1"/>
</dbReference>
<keyword evidence="17" id="KW-0560">Oxidoreductase</keyword>
<keyword evidence="13 16" id="KW-0472">Membrane</keyword>
<evidence type="ECO:0000256" key="5">
    <source>
        <dbReference type="ARBA" id="ARBA00022448"/>
    </source>
</evidence>
<dbReference type="GO" id="GO:0008137">
    <property type="term" value="F:NADH dehydrogenase (ubiquinone) activity"/>
    <property type="evidence" value="ECO:0007669"/>
    <property type="project" value="UniProtKB-EC"/>
</dbReference>
<evidence type="ECO:0000256" key="6">
    <source>
        <dbReference type="ARBA" id="ARBA00022660"/>
    </source>
</evidence>
<keyword evidence="11" id="KW-0520">NAD</keyword>
<evidence type="ECO:0000256" key="14">
    <source>
        <dbReference type="ARBA" id="ARBA00031019"/>
    </source>
</evidence>
<evidence type="ECO:0000256" key="3">
    <source>
        <dbReference type="ARBA" id="ARBA00012944"/>
    </source>
</evidence>
<gene>
    <name evidence="17" type="primary">nad6</name>
</gene>
<feature type="transmembrane region" description="Helical" evidence="16">
    <location>
        <begin position="47"/>
        <end position="68"/>
    </location>
</feature>
<reference evidence="17" key="1">
    <citation type="journal article" date="2004" name="Proc. R. Soc. B">
        <title>Phylogenetic position of the Pentastomida and [pan]crustacean relationships.</title>
        <authorList>
            <person name="Lavrov D.V."/>
            <person name="Brown W.M."/>
            <person name="Boore J.L."/>
        </authorList>
    </citation>
    <scope>NUCLEOTIDE SEQUENCE</scope>
</reference>
<keyword evidence="6" id="KW-0679">Respiratory chain</keyword>
<evidence type="ECO:0000256" key="2">
    <source>
        <dbReference type="ARBA" id="ARBA00005698"/>
    </source>
</evidence>
<keyword evidence="8" id="KW-1278">Translocase</keyword>
<evidence type="ECO:0000256" key="13">
    <source>
        <dbReference type="ARBA" id="ARBA00023136"/>
    </source>
</evidence>
<dbReference type="PANTHER" id="PTHR11435:SF1">
    <property type="entry name" value="NADH-UBIQUINONE OXIDOREDUCTASE CHAIN 6"/>
    <property type="match status" value="1"/>
</dbReference>
<comment type="subcellular location">
    <subcellularLocation>
        <location evidence="1">Mitochondrion membrane</location>
        <topology evidence="1">Multi-pass membrane protein</topology>
    </subcellularLocation>
</comment>
<keyword evidence="9" id="KW-0249">Electron transport</keyword>
<evidence type="ECO:0000256" key="1">
    <source>
        <dbReference type="ARBA" id="ARBA00004225"/>
    </source>
</evidence>
<organism evidence="17">
    <name type="scientific">Hutchinsoniella macracantha</name>
    <dbReference type="NCBI Taxonomy" id="84335"/>
    <lineage>
        <taxon>Eukaryota</taxon>
        <taxon>Metazoa</taxon>
        <taxon>Ecdysozoa</taxon>
        <taxon>Arthropoda</taxon>
        <taxon>Crustacea</taxon>
        <taxon>Cephalocarida</taxon>
        <taxon>Brachypoda</taxon>
        <taxon>Hutchinsoniellidae</taxon>
        <taxon>Hutchinsoniella</taxon>
    </lineage>
</organism>
<feature type="transmembrane region" description="Helical" evidence="16">
    <location>
        <begin position="128"/>
        <end position="161"/>
    </location>
</feature>
<dbReference type="EC" id="7.1.1.2" evidence="3"/>
<feature type="transmembrane region" description="Helical" evidence="16">
    <location>
        <begin position="89"/>
        <end position="108"/>
    </location>
</feature>
<name>Q6SKZ5_9CRUS</name>
<evidence type="ECO:0000256" key="7">
    <source>
        <dbReference type="ARBA" id="ARBA00022692"/>
    </source>
</evidence>
<comment type="catalytic activity">
    <reaction evidence="15">
        <text>a ubiquinone + NADH + 5 H(+)(in) = a ubiquinol + NAD(+) + 4 H(+)(out)</text>
        <dbReference type="Rhea" id="RHEA:29091"/>
        <dbReference type="Rhea" id="RHEA-COMP:9565"/>
        <dbReference type="Rhea" id="RHEA-COMP:9566"/>
        <dbReference type="ChEBI" id="CHEBI:15378"/>
        <dbReference type="ChEBI" id="CHEBI:16389"/>
        <dbReference type="ChEBI" id="CHEBI:17976"/>
        <dbReference type="ChEBI" id="CHEBI:57540"/>
        <dbReference type="ChEBI" id="CHEBI:57945"/>
        <dbReference type="EC" id="7.1.1.2"/>
    </reaction>
</comment>
<evidence type="ECO:0000256" key="8">
    <source>
        <dbReference type="ARBA" id="ARBA00022967"/>
    </source>
</evidence>
<dbReference type="AlphaFoldDB" id="Q6SKZ5"/>
<sequence>MESLLSMSIFLSLILSGVNHPLSLGLVLLFQALLVCFFVGGYSFSYWFSYILFLIFLGGMLILFLYVASLAMDESFGLLNKNYLKGVSFLFVFILSCIFILYLVSFYFMGVGDSLSNLNFYNNEIGYIIYKFYSLMLGFLSVSLIFYLFFVLVVVVFTSVVKCGPIRLSVS</sequence>
<keyword evidence="7 16" id="KW-0812">Transmembrane</keyword>
<evidence type="ECO:0000256" key="11">
    <source>
        <dbReference type="ARBA" id="ARBA00023027"/>
    </source>
</evidence>
<evidence type="ECO:0000256" key="4">
    <source>
        <dbReference type="ARBA" id="ARBA00021095"/>
    </source>
</evidence>
<evidence type="ECO:0000256" key="9">
    <source>
        <dbReference type="ARBA" id="ARBA00022982"/>
    </source>
</evidence>
<keyword evidence="12 17" id="KW-0496">Mitochondrion</keyword>
<geneLocation type="mitochondrion" evidence="17"/>